<dbReference type="SMART" id="SM00868">
    <property type="entry name" value="zf-AD"/>
    <property type="match status" value="1"/>
</dbReference>
<evidence type="ECO:0000313" key="9">
    <source>
        <dbReference type="Proteomes" id="UP000504629"/>
    </source>
</evidence>
<evidence type="ECO:0000256" key="2">
    <source>
        <dbReference type="ARBA" id="ARBA00022737"/>
    </source>
</evidence>
<feature type="domain" description="C2H2-type" evidence="7">
    <location>
        <begin position="274"/>
        <end position="301"/>
    </location>
</feature>
<feature type="domain" description="C2H2-type" evidence="7">
    <location>
        <begin position="335"/>
        <end position="362"/>
    </location>
</feature>
<organism evidence="9 10">
    <name type="scientific">Bombyx mandarina</name>
    <name type="common">Wild silk moth</name>
    <name type="synonym">Wild silkworm</name>
    <dbReference type="NCBI Taxonomy" id="7092"/>
    <lineage>
        <taxon>Eukaryota</taxon>
        <taxon>Metazoa</taxon>
        <taxon>Ecdysozoa</taxon>
        <taxon>Arthropoda</taxon>
        <taxon>Hexapoda</taxon>
        <taxon>Insecta</taxon>
        <taxon>Pterygota</taxon>
        <taxon>Neoptera</taxon>
        <taxon>Endopterygota</taxon>
        <taxon>Lepidoptera</taxon>
        <taxon>Glossata</taxon>
        <taxon>Ditrysia</taxon>
        <taxon>Bombycoidea</taxon>
        <taxon>Bombycidae</taxon>
        <taxon>Bombycinae</taxon>
        <taxon>Bombyx</taxon>
    </lineage>
</organism>
<dbReference type="SUPFAM" id="SSF57667">
    <property type="entry name" value="beta-beta-alpha zinc fingers"/>
    <property type="match status" value="5"/>
</dbReference>
<evidence type="ECO:0000256" key="3">
    <source>
        <dbReference type="ARBA" id="ARBA00022771"/>
    </source>
</evidence>
<reference evidence="10" key="1">
    <citation type="submission" date="2025-08" db="UniProtKB">
        <authorList>
            <consortium name="RefSeq"/>
        </authorList>
    </citation>
    <scope>IDENTIFICATION</scope>
    <source>
        <tissue evidence="10">Silk gland</tissue>
    </source>
</reference>
<dbReference type="SMART" id="SM00355">
    <property type="entry name" value="ZnF_C2H2"/>
    <property type="match status" value="10"/>
</dbReference>
<dbReference type="GO" id="GO:0005634">
    <property type="term" value="C:nucleus"/>
    <property type="evidence" value="ECO:0007669"/>
    <property type="project" value="InterPro"/>
</dbReference>
<sequence length="476" mass="55743">MANAMEIMKPASQFVAGETERICRLCFTSTQNDGTDLKDSAKIDKYYCNEELTFEDMFLELDVPIETDLPQTLCVNCVSMTINSYLFKRLIKYSESMWNNFLNKLDFSLNLSETTRANAQTIYIIMGKNNTILKSRKKQVTNKKEALTTIKDNIKSRQKYVKVKNKNVTCDECGERFKAKWMLKRHMKNRCSTKCSCPQCPKDFSTYSLLKGHIERMHHPKRIKCKKCPKMFSTEKLLHRHDKMYHLAAICKLCFVQFPSGKDLKVHLDKHEVYKCPRCDKSLLNKNTLKFHLKICGNDDSKKLSFFCDICKKGYARKNGLRTHLKTEHGFGNSLSCKWCSKKFDAVSRLRNHTVKHTKERNYHCEHCGNRFVTQAALVYHTRLHTGEKPFPCDMCEESFLSASRRMEHKRRKHLGPSKECPVCHTKFITTYCLKKHLERHYNPQSKLYILEPDINIDHLSVNDVKQSMYLLQTFI</sequence>
<dbReference type="GO" id="GO:0008270">
    <property type="term" value="F:zinc ion binding"/>
    <property type="evidence" value="ECO:0007669"/>
    <property type="project" value="UniProtKB-UniRule"/>
</dbReference>
<evidence type="ECO:0000256" key="6">
    <source>
        <dbReference type="PROSITE-ProRule" id="PRU01263"/>
    </source>
</evidence>
<keyword evidence="1 6" id="KW-0479">Metal-binding</keyword>
<dbReference type="PROSITE" id="PS00028">
    <property type="entry name" value="ZINC_FINGER_C2H2_1"/>
    <property type="match status" value="7"/>
</dbReference>
<dbReference type="PROSITE" id="PS50157">
    <property type="entry name" value="ZINC_FINGER_C2H2_2"/>
    <property type="match status" value="8"/>
</dbReference>
<keyword evidence="4 6" id="KW-0862">Zinc</keyword>
<feature type="domain" description="C2H2-type" evidence="7">
    <location>
        <begin position="223"/>
        <end position="246"/>
    </location>
</feature>
<accession>A0A6J2KCC0</accession>
<dbReference type="PANTHER" id="PTHR24379:SF121">
    <property type="entry name" value="C2H2-TYPE DOMAIN-CONTAINING PROTEIN"/>
    <property type="match status" value="1"/>
</dbReference>
<gene>
    <name evidence="10" type="primary">LOC114248738</name>
</gene>
<dbReference type="KEGG" id="bman:114248738"/>
<keyword evidence="2" id="KW-0677">Repeat</keyword>
<dbReference type="Gene3D" id="3.30.160.60">
    <property type="entry name" value="Classic Zinc Finger"/>
    <property type="match status" value="5"/>
</dbReference>
<dbReference type="Proteomes" id="UP000504629">
    <property type="component" value="Unplaced"/>
</dbReference>
<feature type="domain" description="C2H2-type" evidence="7">
    <location>
        <begin position="168"/>
        <end position="195"/>
    </location>
</feature>
<dbReference type="InterPro" id="IPR036236">
    <property type="entry name" value="Znf_C2H2_sf"/>
</dbReference>
<feature type="binding site" evidence="6">
    <location>
        <position position="74"/>
    </location>
    <ligand>
        <name>Zn(2+)</name>
        <dbReference type="ChEBI" id="CHEBI:29105"/>
    </ligand>
</feature>
<name>A0A6J2KCC0_BOMMA</name>
<dbReference type="Pfam" id="PF00096">
    <property type="entry name" value="zf-C2H2"/>
    <property type="match status" value="3"/>
</dbReference>
<evidence type="ECO:0000256" key="4">
    <source>
        <dbReference type="ARBA" id="ARBA00022833"/>
    </source>
</evidence>
<feature type="binding site" evidence="6">
    <location>
        <position position="26"/>
    </location>
    <ligand>
        <name>Zn(2+)</name>
        <dbReference type="ChEBI" id="CHEBI:29105"/>
    </ligand>
</feature>
<dbReference type="Pfam" id="PF13894">
    <property type="entry name" value="zf-C2H2_4"/>
    <property type="match status" value="1"/>
</dbReference>
<dbReference type="InterPro" id="IPR013087">
    <property type="entry name" value="Znf_C2H2_type"/>
</dbReference>
<feature type="domain" description="C2H2-type" evidence="7">
    <location>
        <begin position="306"/>
        <end position="329"/>
    </location>
</feature>
<feature type="domain" description="C2H2-type" evidence="7">
    <location>
        <begin position="391"/>
        <end position="419"/>
    </location>
</feature>
<proteinExistence type="predicted"/>
<dbReference type="AlphaFoldDB" id="A0A6J2KCC0"/>
<dbReference type="FunFam" id="3.30.160.60:FF:000446">
    <property type="entry name" value="Zinc finger protein"/>
    <property type="match status" value="1"/>
</dbReference>
<evidence type="ECO:0000259" key="8">
    <source>
        <dbReference type="PROSITE" id="PS51915"/>
    </source>
</evidence>
<dbReference type="PANTHER" id="PTHR24379">
    <property type="entry name" value="KRAB AND ZINC FINGER DOMAIN-CONTAINING"/>
    <property type="match status" value="1"/>
</dbReference>
<evidence type="ECO:0000259" key="7">
    <source>
        <dbReference type="PROSITE" id="PS50157"/>
    </source>
</evidence>
<evidence type="ECO:0000256" key="5">
    <source>
        <dbReference type="PROSITE-ProRule" id="PRU00042"/>
    </source>
</evidence>
<dbReference type="GeneID" id="114248738"/>
<dbReference type="RefSeq" id="XP_028037944.1">
    <property type="nucleotide sequence ID" value="XM_028182143.1"/>
</dbReference>
<feature type="domain" description="ZAD" evidence="8">
    <location>
        <begin position="21"/>
        <end position="101"/>
    </location>
</feature>
<evidence type="ECO:0000256" key="1">
    <source>
        <dbReference type="ARBA" id="ARBA00022723"/>
    </source>
</evidence>
<protein>
    <submittedName>
        <fullName evidence="10">Gastrula zinc finger protein XlCGF46.1-like</fullName>
    </submittedName>
</protein>
<feature type="domain" description="C2H2-type" evidence="7">
    <location>
        <begin position="193"/>
        <end position="223"/>
    </location>
</feature>
<dbReference type="OrthoDB" id="654211at2759"/>
<evidence type="ECO:0000313" key="10">
    <source>
        <dbReference type="RefSeq" id="XP_028037944.1"/>
    </source>
</evidence>
<keyword evidence="3 5" id="KW-0863">Zinc-finger</keyword>
<keyword evidence="9" id="KW-1185">Reference proteome</keyword>
<dbReference type="PROSITE" id="PS51915">
    <property type="entry name" value="ZAD"/>
    <property type="match status" value="1"/>
</dbReference>
<feature type="binding site" evidence="6">
    <location>
        <position position="77"/>
    </location>
    <ligand>
        <name>Zn(2+)</name>
        <dbReference type="ChEBI" id="CHEBI:29105"/>
    </ligand>
</feature>
<feature type="domain" description="C2H2-type" evidence="7">
    <location>
        <begin position="363"/>
        <end position="390"/>
    </location>
</feature>
<dbReference type="InterPro" id="IPR012934">
    <property type="entry name" value="Znf_AD"/>
</dbReference>
<feature type="binding site" evidence="6">
    <location>
        <position position="23"/>
    </location>
    <ligand>
        <name>Zn(2+)</name>
        <dbReference type="ChEBI" id="CHEBI:29105"/>
    </ligand>
</feature>